<organism evidence="1 2">
    <name type="scientific">Tetragonisca angustula</name>
    <dbReference type="NCBI Taxonomy" id="166442"/>
    <lineage>
        <taxon>Eukaryota</taxon>
        <taxon>Metazoa</taxon>
        <taxon>Ecdysozoa</taxon>
        <taxon>Arthropoda</taxon>
        <taxon>Hexapoda</taxon>
        <taxon>Insecta</taxon>
        <taxon>Pterygota</taxon>
        <taxon>Neoptera</taxon>
        <taxon>Endopterygota</taxon>
        <taxon>Hymenoptera</taxon>
        <taxon>Apocrita</taxon>
        <taxon>Aculeata</taxon>
        <taxon>Apoidea</taxon>
        <taxon>Anthophila</taxon>
        <taxon>Apidae</taxon>
        <taxon>Tetragonisca</taxon>
    </lineage>
</organism>
<evidence type="ECO:0000313" key="1">
    <source>
        <dbReference type="EMBL" id="KAK9301443.1"/>
    </source>
</evidence>
<comment type="caution">
    <text evidence="1">The sequence shown here is derived from an EMBL/GenBank/DDBJ whole genome shotgun (WGS) entry which is preliminary data.</text>
</comment>
<evidence type="ECO:0000313" key="2">
    <source>
        <dbReference type="Proteomes" id="UP001432146"/>
    </source>
</evidence>
<accession>A0AAW0ZV30</accession>
<protein>
    <submittedName>
        <fullName evidence="1">Uncharacterized protein</fullName>
    </submittedName>
</protein>
<keyword evidence="2" id="KW-1185">Reference proteome</keyword>
<proteinExistence type="predicted"/>
<name>A0AAW0ZV30_9HYME</name>
<dbReference type="AlphaFoldDB" id="A0AAW0ZV30"/>
<reference evidence="1 2" key="1">
    <citation type="submission" date="2024-05" db="EMBL/GenBank/DDBJ databases">
        <title>The nuclear and mitochondrial genome assemblies of Tetragonisca angustula (Apidae: Meliponini), a tiny yet remarkable pollinator in the Neotropics.</title>
        <authorList>
            <person name="Ferrari R."/>
            <person name="Ricardo P.C."/>
            <person name="Dias F.C."/>
            <person name="Araujo N.S."/>
            <person name="Soares D.O."/>
            <person name="Zhou Q.-S."/>
            <person name="Zhu C.-D."/>
            <person name="Coutinho L."/>
            <person name="Airas M.C."/>
            <person name="Batista T.M."/>
        </authorList>
    </citation>
    <scope>NUCLEOTIDE SEQUENCE [LARGE SCALE GENOMIC DNA]</scope>
    <source>
        <strain evidence="1">ASF017062</strain>
        <tissue evidence="1">Abdomen</tissue>
    </source>
</reference>
<sequence>MGGVEAQGGLSAGRRYAIVEQADRSVRNELEPTPQQRSREAIVLSGCLAACLSGYYAGADRRIVLPGVV</sequence>
<dbReference type="EMBL" id="JAWNGG020000113">
    <property type="protein sequence ID" value="KAK9301443.1"/>
    <property type="molecule type" value="Genomic_DNA"/>
</dbReference>
<dbReference type="Proteomes" id="UP001432146">
    <property type="component" value="Unassembled WGS sequence"/>
</dbReference>
<gene>
    <name evidence="1" type="ORF">QLX08_006260</name>
</gene>